<protein>
    <submittedName>
        <fullName evidence="1">Uncharacterized protein</fullName>
    </submittedName>
</protein>
<evidence type="ECO:0000313" key="1">
    <source>
        <dbReference type="EMBL" id="MBB5403528.1"/>
    </source>
</evidence>
<dbReference type="Proteomes" id="UP000592820">
    <property type="component" value="Unassembled WGS sequence"/>
</dbReference>
<evidence type="ECO:0000313" key="2">
    <source>
        <dbReference type="Proteomes" id="UP000592820"/>
    </source>
</evidence>
<organism evidence="1 2">
    <name type="scientific">Paraburkholderia youngii</name>
    <dbReference type="NCBI Taxonomy" id="2782701"/>
    <lineage>
        <taxon>Bacteria</taxon>
        <taxon>Pseudomonadati</taxon>
        <taxon>Pseudomonadota</taxon>
        <taxon>Betaproteobacteria</taxon>
        <taxon>Burkholderiales</taxon>
        <taxon>Burkholderiaceae</taxon>
        <taxon>Paraburkholderia</taxon>
    </lineage>
</organism>
<name>A0A7W8P6K1_9BURK</name>
<dbReference type="AlphaFoldDB" id="A0A7W8P6K1"/>
<dbReference type="EMBL" id="JACHDE010000014">
    <property type="protein sequence ID" value="MBB5403528.1"/>
    <property type="molecule type" value="Genomic_DNA"/>
</dbReference>
<dbReference type="Gene3D" id="3.90.1720.10">
    <property type="entry name" value="endopeptidase domain like (from Nostoc punctiforme)"/>
    <property type="match status" value="1"/>
</dbReference>
<comment type="caution">
    <text evidence="1">The sequence shown here is derived from an EMBL/GenBank/DDBJ whole genome shotgun (WGS) entry which is preliminary data.</text>
</comment>
<sequence>MTYNGSLAANFAYSNAKGHSTQNCAKFVRQAIQWGGVTVAPTNSAKDYGSHLVQAGFYEVSGPVRKVMSS</sequence>
<reference evidence="1 2" key="1">
    <citation type="submission" date="2020-08" db="EMBL/GenBank/DDBJ databases">
        <title>Genomic Encyclopedia of Type Strains, Phase IV (KMG-V): Genome sequencing to study the core and pangenomes of soil and plant-associated prokaryotes.</title>
        <authorList>
            <person name="Whitman W."/>
        </authorList>
    </citation>
    <scope>NUCLEOTIDE SEQUENCE [LARGE SCALE GENOMIC DNA]</scope>
    <source>
        <strain evidence="1 2">JPY162</strain>
    </source>
</reference>
<proteinExistence type="predicted"/>
<gene>
    <name evidence="1" type="ORF">HDG41_005616</name>
</gene>
<accession>A0A7W8P6K1</accession>